<dbReference type="Proteomes" id="UP001070238">
    <property type="component" value="Unassembled WGS sequence"/>
</dbReference>
<dbReference type="PANTHER" id="PTHR10799">
    <property type="entry name" value="SNF2/RAD54 HELICASE FAMILY"/>
    <property type="match status" value="1"/>
</dbReference>
<dbReference type="SMART" id="SM00490">
    <property type="entry name" value="HELICc"/>
    <property type="match status" value="1"/>
</dbReference>
<sequence>MDRTQLRALLRDTDDIRSLATRAVRLLDAVQEEEPSVDPGAGAHCETPAGTVDILPPHSPEWPRDLYTRATVEHDHPGFAQLVRELVSVVVRIDALREPASRAGTGVLGRLFGLGRPDPAAENAATDLLFLLADTRTSWVVTAVRDVLSGAQRAADQQRRDGVRLNPGPGAPGDHCIEAARRAVIRGAGTGYGGVEFGRIEPAALSGARTAVDRVLRHPDSEPALRAEADEALAALGRRHTRELMEQLPPEALKRVTDDRLRFTGLAEAGITSVADVLDTPVDRLMAVNGIGRRTADRLLAAARTLESEAATTNPTLHIGADPVPEAVALTRVLSRYEQVAVLDETERSRRDRLISFFRELPVGPAPDGFDVIVRGSGALDQLLDDLRWAAAGPALLLPDHVTDPGSAAWDDYLSRPARYQALLADLLRLDTVTGEDPALLDAALIERIREVRLNRDFLRDLHLRGYQSYGARFAVVQRRIILGDEMGLGKTIQAIAVAAHLAAELAAGGGGPGHTAVVCPASVVVNWSRELGTFCTLEVFVAHGPDKRVAAAAWRERGGVLVCTYDGARTLDLGGPDVLIIDEAHMIKNPRAKRTIACSALAQASGTVMLLTGTPLENRVSEFVNLIRIVRPDLVTRGMAELEAEPFRRLIAPAYLRRNVIQVLDQLPERVDETEWVELTDNDQRFYRENVAEGSWMGMRRASWLTPAGEPAKLARLAEIIADARTAGRRVLVFSFFLDVLEIIAGAFGESVVGVIDGSVPPQRRQELVDAFGSAPGGSILLAQVLAGGQGLNIQAASVVVLAEPQVKPTLEDQAIARAYRMGQTGTVHVHRLIGTDTVDERMLEILAGKRGVFDSFARTSDAAEVSDAVDISEPELARQIIAEERRRLGLTDGEPARPAPETDTASEIRRS</sequence>
<name>A0A9Q4GJP1_9CORY</name>
<proteinExistence type="predicted"/>
<dbReference type="PROSITE" id="PS51192">
    <property type="entry name" value="HELICASE_ATP_BIND_1"/>
    <property type="match status" value="1"/>
</dbReference>
<evidence type="ECO:0000256" key="1">
    <source>
        <dbReference type="ARBA" id="ARBA00022801"/>
    </source>
</evidence>
<evidence type="ECO:0000259" key="4">
    <source>
        <dbReference type="PROSITE" id="PS51194"/>
    </source>
</evidence>
<gene>
    <name evidence="5" type="ORF">OS123_01090</name>
</gene>
<dbReference type="Pfam" id="PF14520">
    <property type="entry name" value="HHH_5"/>
    <property type="match status" value="1"/>
</dbReference>
<dbReference type="Gene3D" id="3.40.50.10810">
    <property type="entry name" value="Tandem AAA-ATPase domain"/>
    <property type="match status" value="1"/>
</dbReference>
<dbReference type="GO" id="GO:0016787">
    <property type="term" value="F:hydrolase activity"/>
    <property type="evidence" value="ECO:0007669"/>
    <property type="project" value="UniProtKB-KW"/>
</dbReference>
<keyword evidence="1" id="KW-0378">Hydrolase</keyword>
<dbReference type="InterPro" id="IPR000330">
    <property type="entry name" value="SNF2_N"/>
</dbReference>
<evidence type="ECO:0000256" key="2">
    <source>
        <dbReference type="SAM" id="MobiDB-lite"/>
    </source>
</evidence>
<dbReference type="InterPro" id="IPR001650">
    <property type="entry name" value="Helicase_C-like"/>
</dbReference>
<feature type="region of interest" description="Disordered" evidence="2">
    <location>
        <begin position="886"/>
        <end position="913"/>
    </location>
</feature>
<dbReference type="AlphaFoldDB" id="A0A9Q4GJP1"/>
<feature type="domain" description="Helicase C-terminal" evidence="4">
    <location>
        <begin position="717"/>
        <end position="879"/>
    </location>
</feature>
<dbReference type="SUPFAM" id="SSF47794">
    <property type="entry name" value="Rad51 N-terminal domain-like"/>
    <property type="match status" value="1"/>
</dbReference>
<organism evidence="5 6">
    <name type="scientific">Corynebacterium antarcticum</name>
    <dbReference type="NCBI Taxonomy" id="2800405"/>
    <lineage>
        <taxon>Bacteria</taxon>
        <taxon>Bacillati</taxon>
        <taxon>Actinomycetota</taxon>
        <taxon>Actinomycetes</taxon>
        <taxon>Mycobacteriales</taxon>
        <taxon>Corynebacteriaceae</taxon>
        <taxon>Corynebacterium</taxon>
    </lineage>
</organism>
<dbReference type="GO" id="GO:0005524">
    <property type="term" value="F:ATP binding"/>
    <property type="evidence" value="ECO:0007669"/>
    <property type="project" value="InterPro"/>
</dbReference>
<dbReference type="EMBL" id="JAPMKX010000001">
    <property type="protein sequence ID" value="MCX7537145.1"/>
    <property type="molecule type" value="Genomic_DNA"/>
</dbReference>
<dbReference type="CDD" id="cd17919">
    <property type="entry name" value="DEXHc_Snf"/>
    <property type="match status" value="1"/>
</dbReference>
<dbReference type="SUPFAM" id="SSF52540">
    <property type="entry name" value="P-loop containing nucleoside triphosphate hydrolases"/>
    <property type="match status" value="2"/>
</dbReference>
<dbReference type="Pfam" id="PF00176">
    <property type="entry name" value="SNF2-rel_dom"/>
    <property type="match status" value="1"/>
</dbReference>
<dbReference type="InterPro" id="IPR010995">
    <property type="entry name" value="DNA_repair_Rad51/TF_NusA_a-hlx"/>
</dbReference>
<feature type="domain" description="Helicase ATP-binding" evidence="3">
    <location>
        <begin position="472"/>
        <end position="634"/>
    </location>
</feature>
<dbReference type="RefSeq" id="WP_234034530.1">
    <property type="nucleotide sequence ID" value="NZ_JAENIP020000001.1"/>
</dbReference>
<comment type="caution">
    <text evidence="5">The sequence shown here is derived from an EMBL/GenBank/DDBJ whole genome shotgun (WGS) entry which is preliminary data.</text>
</comment>
<dbReference type="PROSITE" id="PS51194">
    <property type="entry name" value="HELICASE_CTER"/>
    <property type="match status" value="1"/>
</dbReference>
<evidence type="ECO:0000313" key="5">
    <source>
        <dbReference type="EMBL" id="MCX7537145.1"/>
    </source>
</evidence>
<evidence type="ECO:0000259" key="3">
    <source>
        <dbReference type="PROSITE" id="PS51192"/>
    </source>
</evidence>
<protein>
    <submittedName>
        <fullName evidence="5">SNF2-related protein</fullName>
    </submittedName>
</protein>
<reference evidence="5" key="1">
    <citation type="submission" date="2022-11" db="EMBL/GenBank/DDBJ databases">
        <title>Corynebacterium sp. isolated from Penguins.</title>
        <authorList>
            <person name="Sedlar K."/>
            <person name="Svec P."/>
        </authorList>
    </citation>
    <scope>NUCLEOTIDE SEQUENCE</scope>
    <source>
        <strain evidence="5">P5875</strain>
    </source>
</reference>
<dbReference type="Gene3D" id="1.10.150.20">
    <property type="entry name" value="5' to 3' exonuclease, C-terminal subdomain"/>
    <property type="match status" value="1"/>
</dbReference>
<dbReference type="CDD" id="cd18793">
    <property type="entry name" value="SF2_C_SNF"/>
    <property type="match status" value="1"/>
</dbReference>
<dbReference type="InterPro" id="IPR049730">
    <property type="entry name" value="SNF2/RAD54-like_C"/>
</dbReference>
<accession>A0A9Q4GJP1</accession>
<dbReference type="InterPro" id="IPR038718">
    <property type="entry name" value="SNF2-like_sf"/>
</dbReference>
<evidence type="ECO:0000313" key="6">
    <source>
        <dbReference type="Proteomes" id="UP001070238"/>
    </source>
</evidence>
<dbReference type="Gene3D" id="3.40.50.300">
    <property type="entry name" value="P-loop containing nucleotide triphosphate hydrolases"/>
    <property type="match status" value="1"/>
</dbReference>
<dbReference type="InterPro" id="IPR014001">
    <property type="entry name" value="Helicase_ATP-bd"/>
</dbReference>
<dbReference type="SMART" id="SM00487">
    <property type="entry name" value="DEXDc"/>
    <property type="match status" value="1"/>
</dbReference>
<dbReference type="Pfam" id="PF00271">
    <property type="entry name" value="Helicase_C"/>
    <property type="match status" value="1"/>
</dbReference>
<dbReference type="InterPro" id="IPR027417">
    <property type="entry name" value="P-loop_NTPase"/>
</dbReference>